<evidence type="ECO:0000313" key="3">
    <source>
        <dbReference type="Proteomes" id="UP001417504"/>
    </source>
</evidence>
<evidence type="ECO:0000256" key="1">
    <source>
        <dbReference type="SAM" id="MobiDB-lite"/>
    </source>
</evidence>
<protein>
    <submittedName>
        <fullName evidence="2">Uncharacterized protein</fullName>
    </submittedName>
</protein>
<name>A0AAP0HUN9_9MAGN</name>
<accession>A0AAP0HUN9</accession>
<organism evidence="2 3">
    <name type="scientific">Stephania japonica</name>
    <dbReference type="NCBI Taxonomy" id="461633"/>
    <lineage>
        <taxon>Eukaryota</taxon>
        <taxon>Viridiplantae</taxon>
        <taxon>Streptophyta</taxon>
        <taxon>Embryophyta</taxon>
        <taxon>Tracheophyta</taxon>
        <taxon>Spermatophyta</taxon>
        <taxon>Magnoliopsida</taxon>
        <taxon>Ranunculales</taxon>
        <taxon>Menispermaceae</taxon>
        <taxon>Menispermoideae</taxon>
        <taxon>Cissampelideae</taxon>
        <taxon>Stephania</taxon>
    </lineage>
</organism>
<gene>
    <name evidence="2" type="ORF">Sjap_022052</name>
</gene>
<proteinExistence type="predicted"/>
<dbReference type="Proteomes" id="UP001417504">
    <property type="component" value="Unassembled WGS sequence"/>
</dbReference>
<feature type="compositionally biased region" description="Acidic residues" evidence="1">
    <location>
        <begin position="65"/>
        <end position="81"/>
    </location>
</feature>
<feature type="region of interest" description="Disordered" evidence="1">
    <location>
        <begin position="65"/>
        <end position="87"/>
    </location>
</feature>
<dbReference type="EMBL" id="JBBNAE010000009">
    <property type="protein sequence ID" value="KAK9096555.1"/>
    <property type="molecule type" value="Genomic_DNA"/>
</dbReference>
<comment type="caution">
    <text evidence="2">The sequence shown here is derived from an EMBL/GenBank/DDBJ whole genome shotgun (WGS) entry which is preliminary data.</text>
</comment>
<reference evidence="2 3" key="1">
    <citation type="submission" date="2024-01" db="EMBL/GenBank/DDBJ databases">
        <title>Genome assemblies of Stephania.</title>
        <authorList>
            <person name="Yang L."/>
        </authorList>
    </citation>
    <scope>NUCLEOTIDE SEQUENCE [LARGE SCALE GENOMIC DNA]</scope>
    <source>
        <strain evidence="2">QJT</strain>
        <tissue evidence="2">Leaf</tissue>
    </source>
</reference>
<sequence length="87" mass="10093">MASVLGAMTYNVVNSKRTRLIRKRQKSSKEEWLQLMKMRLYFNHEEEASSISDEEMEDGDANIDNEEMVEGDANIDDEEMVDANMDN</sequence>
<dbReference type="AlphaFoldDB" id="A0AAP0HUN9"/>
<keyword evidence="3" id="KW-1185">Reference proteome</keyword>
<evidence type="ECO:0000313" key="2">
    <source>
        <dbReference type="EMBL" id="KAK9096555.1"/>
    </source>
</evidence>